<evidence type="ECO:0000313" key="3">
    <source>
        <dbReference type="Proteomes" id="UP000499080"/>
    </source>
</evidence>
<dbReference type="GO" id="GO:0003676">
    <property type="term" value="F:nucleic acid binding"/>
    <property type="evidence" value="ECO:0007669"/>
    <property type="project" value="InterPro"/>
</dbReference>
<proteinExistence type="predicted"/>
<dbReference type="Proteomes" id="UP000499080">
    <property type="component" value="Unassembled WGS sequence"/>
</dbReference>
<organism evidence="1 3">
    <name type="scientific">Araneus ventricosus</name>
    <name type="common">Orbweaver spider</name>
    <name type="synonym">Epeira ventricosa</name>
    <dbReference type="NCBI Taxonomy" id="182803"/>
    <lineage>
        <taxon>Eukaryota</taxon>
        <taxon>Metazoa</taxon>
        <taxon>Ecdysozoa</taxon>
        <taxon>Arthropoda</taxon>
        <taxon>Chelicerata</taxon>
        <taxon>Arachnida</taxon>
        <taxon>Araneae</taxon>
        <taxon>Araneomorphae</taxon>
        <taxon>Entelegynae</taxon>
        <taxon>Araneoidea</taxon>
        <taxon>Araneidae</taxon>
        <taxon>Araneus</taxon>
    </lineage>
</organism>
<gene>
    <name evidence="2" type="ORF">AVEN_111383_1</name>
    <name evidence="1" type="ORF">AVEN_243098_1</name>
</gene>
<accession>A0A4Y2G3U4</accession>
<dbReference type="OrthoDB" id="6432034at2759"/>
<evidence type="ECO:0008006" key="4">
    <source>
        <dbReference type="Google" id="ProtNLM"/>
    </source>
</evidence>
<comment type="caution">
    <text evidence="1">The sequence shown here is derived from an EMBL/GenBank/DDBJ whole genome shotgun (WGS) entry which is preliminary data.</text>
</comment>
<dbReference type="Gene3D" id="3.30.420.10">
    <property type="entry name" value="Ribonuclease H-like superfamily/Ribonuclease H"/>
    <property type="match status" value="1"/>
</dbReference>
<reference evidence="1 3" key="1">
    <citation type="journal article" date="2019" name="Sci. Rep.">
        <title>Orb-weaving spider Araneus ventricosus genome elucidates the spidroin gene catalogue.</title>
        <authorList>
            <person name="Kono N."/>
            <person name="Nakamura H."/>
            <person name="Ohtoshi R."/>
            <person name="Moran D.A.P."/>
            <person name="Shinohara A."/>
            <person name="Yoshida Y."/>
            <person name="Fujiwara M."/>
            <person name="Mori M."/>
            <person name="Tomita M."/>
            <person name="Arakawa K."/>
        </authorList>
    </citation>
    <scope>NUCLEOTIDE SEQUENCE [LARGE SCALE GENOMIC DNA]</scope>
</reference>
<dbReference type="PANTHER" id="PTHR46060">
    <property type="entry name" value="MARINER MOS1 TRANSPOSASE-LIKE PROTEIN"/>
    <property type="match status" value="1"/>
</dbReference>
<dbReference type="InterPro" id="IPR036397">
    <property type="entry name" value="RNaseH_sf"/>
</dbReference>
<protein>
    <recommendedName>
        <fullName evidence="4">Histone-lysine N-methyltransferase SETMAR</fullName>
    </recommendedName>
</protein>
<dbReference type="EMBL" id="BGPR01098111">
    <property type="protein sequence ID" value="GBM47940.1"/>
    <property type="molecule type" value="Genomic_DNA"/>
</dbReference>
<dbReference type="AlphaFoldDB" id="A0A4Y2G3U4"/>
<sequence>MPTFRSPDHLGRITRSDAEKRLPQVLIRSQKVSLVAGRSFCFVVACSAVVSCETKQMKIDDQPDLAPGDFHLFGSLKQHPGGKHFADEDDVQHEVLLRMRQQPKEFYAAGIGALIKRWDKCINIGGDYVEK</sequence>
<keyword evidence="3" id="KW-1185">Reference proteome</keyword>
<dbReference type="EMBL" id="BGPR01097979">
    <property type="protein sequence ID" value="GBM47456.1"/>
    <property type="molecule type" value="Genomic_DNA"/>
</dbReference>
<dbReference type="PANTHER" id="PTHR46060:SF1">
    <property type="entry name" value="MARINER MOS1 TRANSPOSASE-LIKE PROTEIN"/>
    <property type="match status" value="1"/>
</dbReference>
<evidence type="ECO:0000313" key="2">
    <source>
        <dbReference type="EMBL" id="GBM47940.1"/>
    </source>
</evidence>
<dbReference type="InterPro" id="IPR052709">
    <property type="entry name" value="Transposase-MT_Hybrid"/>
</dbReference>
<name>A0A4Y2G3U4_ARAVE</name>
<evidence type="ECO:0000313" key="1">
    <source>
        <dbReference type="EMBL" id="GBM47456.1"/>
    </source>
</evidence>